<dbReference type="GO" id="GO:0009253">
    <property type="term" value="P:peptidoglycan catabolic process"/>
    <property type="evidence" value="ECO:0007669"/>
    <property type="project" value="TreeGrafter"/>
</dbReference>
<dbReference type="EC" id="4.2.2.n1" evidence="2"/>
<dbReference type="AlphaFoldDB" id="E6QRE2"/>
<evidence type="ECO:0000256" key="2">
    <source>
        <dbReference type="ARBA" id="ARBA00012587"/>
    </source>
</evidence>
<dbReference type="PIRSF" id="PIRSF019422">
    <property type="entry name" value="MltA"/>
    <property type="match status" value="1"/>
</dbReference>
<dbReference type="InterPro" id="IPR026044">
    <property type="entry name" value="MltA"/>
</dbReference>
<accession>E6QRE2</accession>
<dbReference type="SMART" id="SM00925">
    <property type="entry name" value="MltA"/>
    <property type="match status" value="1"/>
</dbReference>
<comment type="catalytic activity">
    <reaction evidence="1">
        <text>Exolytic cleavage of the (1-&gt;4)-beta-glycosidic linkage between N-acetylmuramic acid (MurNAc) and N-acetylglucosamine (GlcNAc) residues in peptidoglycan, from either the reducing or the non-reducing ends of the peptidoglycan chains, with concomitant formation of a 1,6-anhydrobond in the MurNAc residue.</text>
        <dbReference type="EC" id="4.2.2.n1"/>
    </reaction>
</comment>
<comment type="caution">
    <text evidence="7">The sequence shown here is derived from an EMBL/GenBank/DDBJ whole genome shotgun (WGS) entry which is preliminary data.</text>
</comment>
<dbReference type="PANTHER" id="PTHR30124">
    <property type="entry name" value="MEMBRANE-BOUND LYTIC MUREIN TRANSGLYCOSYLASE A"/>
    <property type="match status" value="1"/>
</dbReference>
<dbReference type="InterPro" id="IPR010611">
    <property type="entry name" value="3D_dom"/>
</dbReference>
<evidence type="ECO:0000256" key="3">
    <source>
        <dbReference type="ARBA" id="ARBA00023239"/>
    </source>
</evidence>
<dbReference type="InterPro" id="IPR005300">
    <property type="entry name" value="MltA_B"/>
</dbReference>
<feature type="domain" description="Lytic transglycosylase MltA" evidence="6">
    <location>
        <begin position="167"/>
        <end position="324"/>
    </location>
</feature>
<dbReference type="Gene3D" id="2.40.240.50">
    <property type="entry name" value="Barwin-like endoglucanases"/>
    <property type="match status" value="1"/>
</dbReference>
<dbReference type="CDD" id="cd14485">
    <property type="entry name" value="mltA_like_LT_A"/>
    <property type="match status" value="1"/>
</dbReference>
<dbReference type="Pfam" id="PF06725">
    <property type="entry name" value="3D"/>
    <property type="match status" value="1"/>
</dbReference>
<sequence length="424" mass="45868">MRLADWKTSWPKSFMVYFPKAGAKIPMLGILVMMLGLAACATVPRTAPLNTAVSAPCATLCPAPVQCLPPKQIGAPPVVPNLRPATWADLPGWDADHQLAAWPAWLASCAALKNKPDWKMVCGIANGLNPVDDASVRAYFETNFNVFQSVQADGGVQGLFTGYYAPVLQGSLVHTSRFTVPLYAPPPDLLSIDLSAVYPELKTLRLRGRLKGNQIVPYWSRSQIDGDIRPLAGHELVWLENPVDAFFLQIQGSGHIKLPDGKEIMVGYADQNGYPYLAIGRVLVERGDLRADQVSMQAIRDWGQMHPDQLPDLLAQNPSYVFFRILPDTAPLGALGVALTAGRSVAIDPRAIPLGAPIWLSTTEPLSSQPMDRLMMAQDTGGAIRGNVRADVYFGLGDVAGRLAGKMKQSGQIWVLLPKAISAS</sequence>
<dbReference type="GO" id="GO:0071555">
    <property type="term" value="P:cell wall organization"/>
    <property type="evidence" value="ECO:0007669"/>
    <property type="project" value="UniProtKB-KW"/>
</dbReference>
<keyword evidence="4" id="KW-0961">Cell wall biogenesis/degradation</keyword>
<dbReference type="SUPFAM" id="SSF50685">
    <property type="entry name" value="Barwin-like endoglucanases"/>
    <property type="match status" value="1"/>
</dbReference>
<keyword evidence="3" id="KW-0456">Lyase</keyword>
<dbReference type="GO" id="GO:0009254">
    <property type="term" value="P:peptidoglycan turnover"/>
    <property type="evidence" value="ECO:0007669"/>
    <property type="project" value="InterPro"/>
</dbReference>
<dbReference type="PANTHER" id="PTHR30124:SF0">
    <property type="entry name" value="MEMBRANE-BOUND LYTIC MUREIN TRANSGLYCOSYLASE A"/>
    <property type="match status" value="1"/>
</dbReference>
<gene>
    <name evidence="7" type="ORF">CARN7_0559</name>
</gene>
<evidence type="ECO:0000256" key="1">
    <source>
        <dbReference type="ARBA" id="ARBA00001420"/>
    </source>
</evidence>
<dbReference type="GO" id="GO:0004553">
    <property type="term" value="F:hydrolase activity, hydrolyzing O-glycosyl compounds"/>
    <property type="evidence" value="ECO:0007669"/>
    <property type="project" value="InterPro"/>
</dbReference>
<evidence type="ECO:0000313" key="7">
    <source>
        <dbReference type="EMBL" id="CBI09814.1"/>
    </source>
</evidence>
<protein>
    <recommendedName>
        <fullName evidence="2">peptidoglycan lytic exotransglycosylase</fullName>
        <ecNumber evidence="2">4.2.2.n1</ecNumber>
    </recommendedName>
    <alternativeName>
        <fullName evidence="5">Murein hydrolase A</fullName>
    </alternativeName>
</protein>
<proteinExistence type="predicted"/>
<organism evidence="7">
    <name type="scientific">mine drainage metagenome</name>
    <dbReference type="NCBI Taxonomy" id="410659"/>
    <lineage>
        <taxon>unclassified sequences</taxon>
        <taxon>metagenomes</taxon>
        <taxon>ecological metagenomes</taxon>
    </lineage>
</organism>
<dbReference type="GO" id="GO:0008933">
    <property type="term" value="F:peptidoglycan lytic transglycosylase activity"/>
    <property type="evidence" value="ECO:0007669"/>
    <property type="project" value="TreeGrafter"/>
</dbReference>
<dbReference type="EMBL" id="CABR01000053">
    <property type="protein sequence ID" value="CBI09814.1"/>
    <property type="molecule type" value="Genomic_DNA"/>
</dbReference>
<evidence type="ECO:0000259" key="6">
    <source>
        <dbReference type="SMART" id="SM00925"/>
    </source>
</evidence>
<dbReference type="GO" id="GO:0019867">
    <property type="term" value="C:outer membrane"/>
    <property type="evidence" value="ECO:0007669"/>
    <property type="project" value="InterPro"/>
</dbReference>
<evidence type="ECO:0000256" key="5">
    <source>
        <dbReference type="ARBA" id="ARBA00030918"/>
    </source>
</evidence>
<dbReference type="Pfam" id="PF03562">
    <property type="entry name" value="MltA"/>
    <property type="match status" value="1"/>
</dbReference>
<dbReference type="InterPro" id="IPR036908">
    <property type="entry name" value="RlpA-like_sf"/>
</dbReference>
<evidence type="ECO:0000256" key="4">
    <source>
        <dbReference type="ARBA" id="ARBA00023316"/>
    </source>
</evidence>
<reference evidence="7" key="1">
    <citation type="submission" date="2009-10" db="EMBL/GenBank/DDBJ databases">
        <title>Diversity of trophic interactions inside an arsenic-rich microbial ecosystem.</title>
        <authorList>
            <person name="Bertin P.N."/>
            <person name="Heinrich-Salmeron A."/>
            <person name="Pelletier E."/>
            <person name="Goulhen-Chollet F."/>
            <person name="Arsene-Ploetze F."/>
            <person name="Gallien S."/>
            <person name="Calteau A."/>
            <person name="Vallenet D."/>
            <person name="Casiot C."/>
            <person name="Chane-Woon-Ming B."/>
            <person name="Giloteaux L."/>
            <person name="Barakat M."/>
            <person name="Bonnefoy V."/>
            <person name="Bruneel O."/>
            <person name="Chandler M."/>
            <person name="Cleiss J."/>
            <person name="Duran R."/>
            <person name="Elbaz-Poulichet F."/>
            <person name="Fonknechten N."/>
            <person name="Lauga B."/>
            <person name="Mornico D."/>
            <person name="Ortet P."/>
            <person name="Schaeffer C."/>
            <person name="Siguier P."/>
            <person name="Alexander Thil Smith A."/>
            <person name="Van Dorsselaer A."/>
            <person name="Weissenbach J."/>
            <person name="Medigue C."/>
            <person name="Le Paslier D."/>
        </authorList>
    </citation>
    <scope>NUCLEOTIDE SEQUENCE</scope>
</reference>
<name>E6QRE2_9ZZZZ</name>
<dbReference type="Gene3D" id="2.40.40.10">
    <property type="entry name" value="RlpA-like domain"/>
    <property type="match status" value="1"/>
</dbReference>
<dbReference type="CDD" id="cd14668">
    <property type="entry name" value="mlta_B"/>
    <property type="match status" value="1"/>
</dbReference>